<feature type="non-terminal residue" evidence="2">
    <location>
        <position position="346"/>
    </location>
</feature>
<accession>A0A657LS45</accession>
<dbReference type="AlphaFoldDB" id="A0A657LS45"/>
<dbReference type="EMBL" id="LSRP01000093">
    <property type="protein sequence ID" value="OJF95564.1"/>
    <property type="molecule type" value="Genomic_DNA"/>
</dbReference>
<dbReference type="CDD" id="cd19101">
    <property type="entry name" value="AKR_unchar"/>
    <property type="match status" value="1"/>
</dbReference>
<organism evidence="2 3">
    <name type="scientific">Pararhizobium antarcticum</name>
    <dbReference type="NCBI Taxonomy" id="1798805"/>
    <lineage>
        <taxon>Bacteria</taxon>
        <taxon>Pseudomonadati</taxon>
        <taxon>Pseudomonadota</taxon>
        <taxon>Alphaproteobacteria</taxon>
        <taxon>Hyphomicrobiales</taxon>
        <taxon>Rhizobiaceae</taxon>
        <taxon>Rhizobium/Agrobacterium group</taxon>
        <taxon>Pararhizobium</taxon>
    </lineage>
</organism>
<dbReference type="InterPro" id="IPR036812">
    <property type="entry name" value="NAD(P)_OxRdtase_dom_sf"/>
</dbReference>
<dbReference type="GO" id="GO:0016491">
    <property type="term" value="F:oxidoreductase activity"/>
    <property type="evidence" value="ECO:0007669"/>
    <property type="project" value="InterPro"/>
</dbReference>
<dbReference type="SUPFAM" id="SSF51430">
    <property type="entry name" value="NAD(P)-linked oxidoreductase"/>
    <property type="match status" value="1"/>
</dbReference>
<name>A0A657LS45_9HYPH</name>
<dbReference type="PANTHER" id="PTHR43147">
    <property type="entry name" value="PROTEIN TAS"/>
    <property type="match status" value="1"/>
</dbReference>
<evidence type="ECO:0000313" key="2">
    <source>
        <dbReference type="EMBL" id="OJF95564.1"/>
    </source>
</evidence>
<dbReference type="Pfam" id="PF00248">
    <property type="entry name" value="Aldo_ket_red"/>
    <property type="match status" value="1"/>
</dbReference>
<protein>
    <submittedName>
        <fullName evidence="2">Aldo/keto reductase</fullName>
    </submittedName>
</protein>
<dbReference type="InterPro" id="IPR020471">
    <property type="entry name" value="AKR"/>
</dbReference>
<reference evidence="2 3" key="1">
    <citation type="submission" date="2016-02" db="EMBL/GenBank/DDBJ databases">
        <title>Genome sequencing of a beta-galactosidase producing bacteria Rhizobium sp. 59.</title>
        <authorList>
            <person name="Wang D."/>
            <person name="Kot W."/>
            <person name="Qin Y."/>
            <person name="Hansen L."/>
            <person name="Naqvi K."/>
            <person name="Rensing C."/>
        </authorList>
    </citation>
    <scope>NUCLEOTIDE SEQUENCE [LARGE SCALE GENOMIC DNA]</scope>
    <source>
        <strain evidence="2 3">59</strain>
    </source>
</reference>
<dbReference type="PANTHER" id="PTHR43147:SF2">
    <property type="entry name" value="NADP-DEPENDENT OXIDOREDUCTASE DOMAIN-CONTAINING PROTEIN"/>
    <property type="match status" value="1"/>
</dbReference>
<dbReference type="InterPro" id="IPR023210">
    <property type="entry name" value="NADP_OxRdtase_dom"/>
</dbReference>
<gene>
    <name evidence="2" type="ORF">AX760_19135</name>
</gene>
<evidence type="ECO:0000259" key="1">
    <source>
        <dbReference type="Pfam" id="PF00248"/>
    </source>
</evidence>
<dbReference type="PRINTS" id="PR00069">
    <property type="entry name" value="ALDKETRDTASE"/>
</dbReference>
<feature type="domain" description="NADP-dependent oxidoreductase" evidence="1">
    <location>
        <begin position="19"/>
        <end position="312"/>
    </location>
</feature>
<dbReference type="RefSeq" id="WP_071833703.1">
    <property type="nucleotide sequence ID" value="NZ_LSRP01000093.1"/>
</dbReference>
<dbReference type="Proteomes" id="UP000182661">
    <property type="component" value="Unassembled WGS sequence"/>
</dbReference>
<dbReference type="Gene3D" id="3.20.20.100">
    <property type="entry name" value="NADP-dependent oxidoreductase domain"/>
    <property type="match status" value="1"/>
</dbReference>
<comment type="caution">
    <text evidence="2">The sequence shown here is derived from an EMBL/GenBank/DDBJ whole genome shotgun (WGS) entry which is preliminary data.</text>
</comment>
<evidence type="ECO:0000313" key="3">
    <source>
        <dbReference type="Proteomes" id="UP000182661"/>
    </source>
</evidence>
<sequence length="346" mass="37742">MSKLPDRIALTKDLSISRMVCGLWQVADIEKNGTVIDPEQGADALQAYARDGFDTFDMADHYGSAEVITGRLLSRYDTGTRPVAFTKWCPEPGPMTADVVRRGVEERLTRLGVDTVDLLQFHWWSFEHPAWLDALHEMQKLREEGLIGALGLTNFDAGHLALALADGIEIATNQVSFSLVDRRAAGPLSELCANSNVKLLAYGTLCGGFLSEKWLGQPEPLNIPDWSRSKYKRFIDTAGGWEAFQGILRAAAGIAAKHGVSISNVASRWVLEHEAVAAMIIGARIGENEHRGDNLNVFSFALDEEDHAALTAAFAGTKPIPGDCGDEYRKPPFLTASGDLSHHLDA</sequence>
<dbReference type="OrthoDB" id="9783572at2"/>
<keyword evidence="3" id="KW-1185">Reference proteome</keyword>
<proteinExistence type="predicted"/>